<keyword evidence="1" id="KW-1133">Transmembrane helix</keyword>
<protein>
    <submittedName>
        <fullName evidence="2">DUF2878 domain-containing protein</fullName>
    </submittedName>
</protein>
<dbReference type="InterPro" id="IPR021306">
    <property type="entry name" value="DUF2878"/>
</dbReference>
<accession>A0ABS5Z756</accession>
<proteinExistence type="predicted"/>
<organism evidence="2 3">
    <name type="scientific">Zooshikella harenae</name>
    <dbReference type="NCBI Taxonomy" id="2827238"/>
    <lineage>
        <taxon>Bacteria</taxon>
        <taxon>Pseudomonadati</taxon>
        <taxon>Pseudomonadota</taxon>
        <taxon>Gammaproteobacteria</taxon>
        <taxon>Oceanospirillales</taxon>
        <taxon>Zooshikellaceae</taxon>
        <taxon>Zooshikella</taxon>
    </lineage>
</organism>
<feature type="transmembrane region" description="Helical" evidence="1">
    <location>
        <begin position="140"/>
        <end position="164"/>
    </location>
</feature>
<feature type="transmembrane region" description="Helical" evidence="1">
    <location>
        <begin position="82"/>
        <end position="100"/>
    </location>
</feature>
<dbReference type="RefSeq" id="WP_215818044.1">
    <property type="nucleotide sequence ID" value="NZ_JAGSOY010000003.1"/>
</dbReference>
<evidence type="ECO:0000313" key="2">
    <source>
        <dbReference type="EMBL" id="MBU2709879.1"/>
    </source>
</evidence>
<keyword evidence="1" id="KW-0812">Transmembrane</keyword>
<gene>
    <name evidence="2" type="ORF">KCG35_02290</name>
</gene>
<reference evidence="2 3" key="1">
    <citation type="submission" date="2021-04" db="EMBL/GenBank/DDBJ databases">
        <authorList>
            <person name="Pira H."/>
            <person name="Risdian C."/>
            <person name="Wink J."/>
        </authorList>
    </citation>
    <scope>NUCLEOTIDE SEQUENCE [LARGE SCALE GENOMIC DNA]</scope>
    <source>
        <strain evidence="2 3">WH53</strain>
    </source>
</reference>
<dbReference type="Proteomes" id="UP000690515">
    <property type="component" value="Unassembled WGS sequence"/>
</dbReference>
<evidence type="ECO:0000313" key="3">
    <source>
        <dbReference type="Proteomes" id="UP000690515"/>
    </source>
</evidence>
<dbReference type="EMBL" id="JAGSOY010000003">
    <property type="protein sequence ID" value="MBU2709879.1"/>
    <property type="molecule type" value="Genomic_DNA"/>
</dbReference>
<feature type="transmembrane region" description="Helical" evidence="1">
    <location>
        <begin position="18"/>
        <end position="43"/>
    </location>
</feature>
<keyword evidence="3" id="KW-1185">Reference proteome</keyword>
<evidence type="ECO:0000256" key="1">
    <source>
        <dbReference type="SAM" id="Phobius"/>
    </source>
</evidence>
<comment type="caution">
    <text evidence="2">The sequence shown here is derived from an EMBL/GenBank/DDBJ whole genome shotgun (WGS) entry which is preliminary data.</text>
</comment>
<sequence>MKLQAPYAWLTNALLFQVGWFICVLTGSLPALISTLIILFIHFKWIGSWQVERDIILTTWLLGSALDSFLVQLNIIQLPTHSLLIPLWLSCLWALFATLLNHCLSWLQSKRLLSMLLAPPIAALSYFAGSKLTSVTIDTIGLITIGICWAVLFPLLLSFAQLFARQHLVNTP</sequence>
<feature type="transmembrane region" description="Helical" evidence="1">
    <location>
        <begin position="112"/>
        <end position="128"/>
    </location>
</feature>
<dbReference type="Pfam" id="PF11086">
    <property type="entry name" value="DUF2878"/>
    <property type="match status" value="1"/>
</dbReference>
<keyword evidence="1" id="KW-0472">Membrane</keyword>
<name>A0ABS5Z756_9GAMM</name>